<feature type="compositionally biased region" description="Basic residues" evidence="2">
    <location>
        <begin position="231"/>
        <end position="245"/>
    </location>
</feature>
<accession>A0A8J2W1I2</accession>
<dbReference type="Gene3D" id="1.10.10.60">
    <property type="entry name" value="Homeodomain-like"/>
    <property type="match status" value="1"/>
</dbReference>
<feature type="compositionally biased region" description="Polar residues" evidence="2">
    <location>
        <begin position="358"/>
        <end position="370"/>
    </location>
</feature>
<dbReference type="OrthoDB" id="6363368at2759"/>
<dbReference type="AlphaFoldDB" id="A0A8J2W1I2"/>
<sequence length="388" mass="42911">MSRHTSRFSTKVSSQYELHFQNGGKMEGPSGASNSGGGFRRSRGVNWTEEETEQLLEAWSDRDVQLLLENGPHNRQAFERVSFNLAQHQMDKTPSQCREKIKKLKTIYRNLNNHGKVSRKIRGKLIHKLHQVMGGISVVPPSNEKNTDMSIAVNQEEEMDGAEVEGQRTNNVLGDEFAGNNFGIPVKIIAMDSGGDFLDEDDSSVSSDQESMSSSDIDHAEVTTQTPVSKIRVRSKKSSRRRKSSRSKKLSAIYVLIDKVIAAQSAANERFAALEERRLLLDKELEEKRIEAEAHRQEAQRQHEIRLLSMMSQQMACVLKSLNPLTFTGSRCETVSTPIEISAGGIGGGAGSDPSKQDGPQVNGTTQVQVNGCGGRPANDYTTVYSNM</sequence>
<reference evidence="4" key="1">
    <citation type="submission" date="2021-11" db="EMBL/GenBank/DDBJ databases">
        <authorList>
            <person name="Schell T."/>
        </authorList>
    </citation>
    <scope>NUCLEOTIDE SEQUENCE</scope>
    <source>
        <strain evidence="4">M5</strain>
    </source>
</reference>
<keyword evidence="5" id="KW-1185">Reference proteome</keyword>
<proteinExistence type="predicted"/>
<feature type="region of interest" description="Disordered" evidence="2">
    <location>
        <begin position="343"/>
        <end position="376"/>
    </location>
</feature>
<comment type="caution">
    <text evidence="4">The sequence shown here is derived from an EMBL/GenBank/DDBJ whole genome shotgun (WGS) entry which is preliminary data.</text>
</comment>
<evidence type="ECO:0000256" key="2">
    <source>
        <dbReference type="SAM" id="MobiDB-lite"/>
    </source>
</evidence>
<feature type="compositionally biased region" description="Low complexity" evidence="2">
    <location>
        <begin position="204"/>
        <end position="215"/>
    </location>
</feature>
<evidence type="ECO:0000313" key="4">
    <source>
        <dbReference type="EMBL" id="CAH0101158.1"/>
    </source>
</evidence>
<evidence type="ECO:0000256" key="1">
    <source>
        <dbReference type="SAM" id="Coils"/>
    </source>
</evidence>
<feature type="domain" description="Myb/SANT-like DNA-binding" evidence="3">
    <location>
        <begin position="45"/>
        <end position="131"/>
    </location>
</feature>
<name>A0A8J2W1I2_9CRUS</name>
<feature type="region of interest" description="Disordered" evidence="2">
    <location>
        <begin position="199"/>
        <end position="245"/>
    </location>
</feature>
<keyword evidence="1" id="KW-0175">Coiled coil</keyword>
<protein>
    <recommendedName>
        <fullName evidence="3">Myb/SANT-like DNA-binding domain-containing protein</fullName>
    </recommendedName>
</protein>
<organism evidence="4 5">
    <name type="scientific">Daphnia galeata</name>
    <dbReference type="NCBI Taxonomy" id="27404"/>
    <lineage>
        <taxon>Eukaryota</taxon>
        <taxon>Metazoa</taxon>
        <taxon>Ecdysozoa</taxon>
        <taxon>Arthropoda</taxon>
        <taxon>Crustacea</taxon>
        <taxon>Branchiopoda</taxon>
        <taxon>Diplostraca</taxon>
        <taxon>Cladocera</taxon>
        <taxon>Anomopoda</taxon>
        <taxon>Daphniidae</taxon>
        <taxon>Daphnia</taxon>
    </lineage>
</organism>
<dbReference type="Proteomes" id="UP000789390">
    <property type="component" value="Unassembled WGS sequence"/>
</dbReference>
<gene>
    <name evidence="4" type="ORF">DGAL_LOCUS3486</name>
</gene>
<dbReference type="PANTHER" id="PTHR31307">
    <property type="entry name" value="TRIHELIX TRANSCRIPTION FACTOR ASIL2"/>
    <property type="match status" value="1"/>
</dbReference>
<feature type="coiled-coil region" evidence="1">
    <location>
        <begin position="271"/>
        <end position="305"/>
    </location>
</feature>
<dbReference type="Pfam" id="PF13837">
    <property type="entry name" value="Myb_DNA-bind_4"/>
    <property type="match status" value="1"/>
</dbReference>
<dbReference type="PANTHER" id="PTHR31307:SF45">
    <property type="entry name" value="OS09G0558200 PROTEIN"/>
    <property type="match status" value="1"/>
</dbReference>
<dbReference type="InterPro" id="IPR044823">
    <property type="entry name" value="ASIL1/2-like"/>
</dbReference>
<evidence type="ECO:0000313" key="5">
    <source>
        <dbReference type="Proteomes" id="UP000789390"/>
    </source>
</evidence>
<dbReference type="EMBL" id="CAKKLH010000053">
    <property type="protein sequence ID" value="CAH0101158.1"/>
    <property type="molecule type" value="Genomic_DNA"/>
</dbReference>
<feature type="region of interest" description="Disordered" evidence="2">
    <location>
        <begin position="21"/>
        <end position="44"/>
    </location>
</feature>
<evidence type="ECO:0000259" key="3">
    <source>
        <dbReference type="Pfam" id="PF13837"/>
    </source>
</evidence>
<dbReference type="InterPro" id="IPR044822">
    <property type="entry name" value="Myb_DNA-bind_4"/>
</dbReference>